<evidence type="ECO:0000256" key="1">
    <source>
        <dbReference type="SAM" id="MobiDB-lite"/>
    </source>
</evidence>
<feature type="region of interest" description="Disordered" evidence="1">
    <location>
        <begin position="35"/>
        <end position="58"/>
    </location>
</feature>
<name>A0A939K2J7_9BACT</name>
<dbReference type="RefSeq" id="WP_207338112.1">
    <property type="nucleotide sequence ID" value="NZ_JAFMYU010000027.1"/>
</dbReference>
<protein>
    <submittedName>
        <fullName evidence="2">Uncharacterized protein</fullName>
    </submittedName>
</protein>
<dbReference type="AlphaFoldDB" id="A0A939K2J7"/>
<reference evidence="2 3" key="1">
    <citation type="submission" date="2021-03" db="EMBL/GenBank/DDBJ databases">
        <title>Fibrella sp. HMF5036 genome sequencing and assembly.</title>
        <authorList>
            <person name="Kang H."/>
            <person name="Kim H."/>
            <person name="Bae S."/>
            <person name="Joh K."/>
        </authorList>
    </citation>
    <scope>NUCLEOTIDE SEQUENCE [LARGE SCALE GENOMIC DNA]</scope>
    <source>
        <strain evidence="2 3">HMF5036</strain>
    </source>
</reference>
<dbReference type="Proteomes" id="UP000664795">
    <property type="component" value="Unassembled WGS sequence"/>
</dbReference>
<gene>
    <name evidence="2" type="ORF">J2I48_24305</name>
</gene>
<comment type="caution">
    <text evidence="2">The sequence shown here is derived from an EMBL/GenBank/DDBJ whole genome shotgun (WGS) entry which is preliminary data.</text>
</comment>
<dbReference type="EMBL" id="JAFMYU010000027">
    <property type="protein sequence ID" value="MBO0934151.1"/>
    <property type="molecule type" value="Genomic_DNA"/>
</dbReference>
<accession>A0A939K2J7</accession>
<organism evidence="2 3">
    <name type="scientific">Fibrella aquatilis</name>
    <dbReference type="NCBI Taxonomy" id="2817059"/>
    <lineage>
        <taxon>Bacteria</taxon>
        <taxon>Pseudomonadati</taxon>
        <taxon>Bacteroidota</taxon>
        <taxon>Cytophagia</taxon>
        <taxon>Cytophagales</taxon>
        <taxon>Spirosomataceae</taxon>
        <taxon>Fibrella</taxon>
    </lineage>
</organism>
<keyword evidence="3" id="KW-1185">Reference proteome</keyword>
<evidence type="ECO:0000313" key="3">
    <source>
        <dbReference type="Proteomes" id="UP000664795"/>
    </source>
</evidence>
<evidence type="ECO:0000313" key="2">
    <source>
        <dbReference type="EMBL" id="MBO0934151.1"/>
    </source>
</evidence>
<sequence>MSTVLIELIHPKAINLLRTLEELLLVRIIPTEKQSDQDEFPANGGDIIEQPIAKRKLQ</sequence>
<proteinExistence type="predicted"/>